<dbReference type="NCBIfam" id="TIGR03619">
    <property type="entry name" value="F420_Rv2161c"/>
    <property type="match status" value="1"/>
</dbReference>
<dbReference type="InterPro" id="IPR019921">
    <property type="entry name" value="Lucif-like_OxRdtase_Rv2161c"/>
</dbReference>
<keyword evidence="2" id="KW-0288">FMN</keyword>
<dbReference type="Proteomes" id="UP000462055">
    <property type="component" value="Unassembled WGS sequence"/>
</dbReference>
<dbReference type="SUPFAM" id="SSF51679">
    <property type="entry name" value="Bacterial luciferase-like"/>
    <property type="match status" value="1"/>
</dbReference>
<keyword evidence="4" id="KW-0503">Monooxygenase</keyword>
<organism evidence="6 7">
    <name type="scientific">Actinomadura physcomitrii</name>
    <dbReference type="NCBI Taxonomy" id="2650748"/>
    <lineage>
        <taxon>Bacteria</taxon>
        <taxon>Bacillati</taxon>
        <taxon>Actinomycetota</taxon>
        <taxon>Actinomycetes</taxon>
        <taxon>Streptosporangiales</taxon>
        <taxon>Thermomonosporaceae</taxon>
        <taxon>Actinomadura</taxon>
    </lineage>
</organism>
<gene>
    <name evidence="6" type="ORF">F8568_010775</name>
</gene>
<dbReference type="PANTHER" id="PTHR42847">
    <property type="entry name" value="ALKANESULFONATE MONOOXYGENASE"/>
    <property type="match status" value="1"/>
</dbReference>
<keyword evidence="7" id="KW-1185">Reference proteome</keyword>
<proteinExistence type="predicted"/>
<dbReference type="InterPro" id="IPR011251">
    <property type="entry name" value="Luciferase-like_dom"/>
</dbReference>
<keyword evidence="3 6" id="KW-0560">Oxidoreductase</keyword>
<dbReference type="PANTHER" id="PTHR42847:SF4">
    <property type="entry name" value="ALKANESULFONATE MONOOXYGENASE-RELATED"/>
    <property type="match status" value="1"/>
</dbReference>
<dbReference type="AlphaFoldDB" id="A0A6I4MF55"/>
<name>A0A6I4MF55_9ACTN</name>
<protein>
    <submittedName>
        <fullName evidence="6">TIGR03619 family F420-dependent LLM class oxidoreductase</fullName>
        <ecNumber evidence="6">1.-.-.-</ecNumber>
    </submittedName>
</protein>
<feature type="domain" description="Luciferase-like" evidence="5">
    <location>
        <begin position="20"/>
        <end position="194"/>
    </location>
</feature>
<dbReference type="GO" id="GO:0008726">
    <property type="term" value="F:alkanesulfonate monooxygenase activity"/>
    <property type="evidence" value="ECO:0007669"/>
    <property type="project" value="TreeGrafter"/>
</dbReference>
<comment type="caution">
    <text evidence="6">The sequence shown here is derived from an EMBL/GenBank/DDBJ whole genome shotgun (WGS) entry which is preliminary data.</text>
</comment>
<evidence type="ECO:0000313" key="6">
    <source>
        <dbReference type="EMBL" id="MWA00856.1"/>
    </source>
</evidence>
<accession>A0A6I4MF55</accession>
<dbReference type="Pfam" id="PF00296">
    <property type="entry name" value="Bac_luciferase"/>
    <property type="match status" value="1"/>
</dbReference>
<evidence type="ECO:0000256" key="4">
    <source>
        <dbReference type="ARBA" id="ARBA00023033"/>
    </source>
</evidence>
<dbReference type="InterPro" id="IPR036661">
    <property type="entry name" value="Luciferase-like_sf"/>
</dbReference>
<evidence type="ECO:0000256" key="3">
    <source>
        <dbReference type="ARBA" id="ARBA00023002"/>
    </source>
</evidence>
<reference evidence="6" key="1">
    <citation type="submission" date="2019-12" db="EMBL/GenBank/DDBJ databases">
        <title>Actinomadura physcomitrii sp. nov., a novel actinomycete isolated from moss [Physcomitrium sphaericum (Ludw) Fuernr].</title>
        <authorList>
            <person name="Zhuang X."/>
        </authorList>
    </citation>
    <scope>NUCLEOTIDE SEQUENCE [LARGE SCALE GENOMIC DNA]</scope>
    <source>
        <strain evidence="6">LD22</strain>
    </source>
</reference>
<evidence type="ECO:0000259" key="5">
    <source>
        <dbReference type="Pfam" id="PF00296"/>
    </source>
</evidence>
<sequence>MRVTVDYPVSVRGYDPSLLAPEGMRRIATAAEDAGLDAIAFTEHPAPSKRWLDAGGHEALDVTAALSFCAAVTERLRLHSYLLVLPYRNPFLTAKSVATVDVLSGGRMTLVAGAGYMKSEFKALGVPFENRNDLFDEALEVLRGAWTQTPYTFQGGAFEADAIAPLPRPVQKPDGPPIWIGGNSARARRRAAEHQGWSPLLIDETLSRTTRTRALSSVKELAQAISSVRDMAADIQGKDARLDVQVQTPQSGWLRTGGSAEEHREHLGRLVEAGVTWFVIQPPGDSVSATAEALARYGEVLSAF</sequence>
<evidence type="ECO:0000256" key="1">
    <source>
        <dbReference type="ARBA" id="ARBA00022630"/>
    </source>
</evidence>
<dbReference type="EMBL" id="WBMS02000007">
    <property type="protein sequence ID" value="MWA00856.1"/>
    <property type="molecule type" value="Genomic_DNA"/>
</dbReference>
<keyword evidence="1" id="KW-0285">Flavoprotein</keyword>
<evidence type="ECO:0000313" key="7">
    <source>
        <dbReference type="Proteomes" id="UP000462055"/>
    </source>
</evidence>
<evidence type="ECO:0000256" key="2">
    <source>
        <dbReference type="ARBA" id="ARBA00022643"/>
    </source>
</evidence>
<dbReference type="Gene3D" id="3.20.20.30">
    <property type="entry name" value="Luciferase-like domain"/>
    <property type="match status" value="1"/>
</dbReference>
<dbReference type="GO" id="GO:0046306">
    <property type="term" value="P:alkanesulfonate catabolic process"/>
    <property type="evidence" value="ECO:0007669"/>
    <property type="project" value="TreeGrafter"/>
</dbReference>
<dbReference type="EC" id="1.-.-.-" evidence="6"/>
<dbReference type="InterPro" id="IPR050172">
    <property type="entry name" value="SsuD_RutA_monooxygenase"/>
</dbReference>